<dbReference type="Proteomes" id="UP000230750">
    <property type="component" value="Unassembled WGS sequence"/>
</dbReference>
<keyword evidence="1" id="KW-0812">Transmembrane</keyword>
<dbReference type="Pfam" id="PF07714">
    <property type="entry name" value="PK_Tyr_Ser-Thr"/>
    <property type="match status" value="1"/>
</dbReference>
<dbReference type="GO" id="GO:0005886">
    <property type="term" value="C:plasma membrane"/>
    <property type="evidence" value="ECO:0007669"/>
    <property type="project" value="TreeGrafter"/>
</dbReference>
<evidence type="ECO:0000313" key="3">
    <source>
        <dbReference type="EMBL" id="PIK44448.1"/>
    </source>
</evidence>
<keyword evidence="1" id="KW-0472">Membrane</keyword>
<dbReference type="GO" id="GO:0043235">
    <property type="term" value="C:receptor complex"/>
    <property type="evidence" value="ECO:0007669"/>
    <property type="project" value="TreeGrafter"/>
</dbReference>
<organism evidence="3 4">
    <name type="scientific">Stichopus japonicus</name>
    <name type="common">Sea cucumber</name>
    <dbReference type="NCBI Taxonomy" id="307972"/>
    <lineage>
        <taxon>Eukaryota</taxon>
        <taxon>Metazoa</taxon>
        <taxon>Echinodermata</taxon>
        <taxon>Eleutherozoa</taxon>
        <taxon>Echinozoa</taxon>
        <taxon>Holothuroidea</taxon>
        <taxon>Aspidochirotacea</taxon>
        <taxon>Aspidochirotida</taxon>
        <taxon>Stichopodidae</taxon>
        <taxon>Apostichopus</taxon>
    </lineage>
</organism>
<dbReference type="GO" id="GO:0007169">
    <property type="term" value="P:cell surface receptor protein tyrosine kinase signaling pathway"/>
    <property type="evidence" value="ECO:0007669"/>
    <property type="project" value="TreeGrafter"/>
</dbReference>
<dbReference type="PANTHER" id="PTHR24416:SF611">
    <property type="entry name" value="TYROSINE-PROTEIN KINASE TRANSMEMBRANE RECEPTOR ROR"/>
    <property type="match status" value="1"/>
</dbReference>
<dbReference type="Gene3D" id="1.10.510.10">
    <property type="entry name" value="Transferase(Phosphotransferase) domain 1"/>
    <property type="match status" value="1"/>
</dbReference>
<protein>
    <recommendedName>
        <fullName evidence="2">Serine-threonine/tyrosine-protein kinase catalytic domain-containing protein</fullName>
    </recommendedName>
</protein>
<evidence type="ECO:0000313" key="4">
    <source>
        <dbReference type="Proteomes" id="UP000230750"/>
    </source>
</evidence>
<dbReference type="PANTHER" id="PTHR24416">
    <property type="entry name" value="TYROSINE-PROTEIN KINASE RECEPTOR"/>
    <property type="match status" value="1"/>
</dbReference>
<proteinExistence type="predicted"/>
<dbReference type="InterPro" id="IPR001245">
    <property type="entry name" value="Ser-Thr/Tyr_kinase_cat_dom"/>
</dbReference>
<feature type="domain" description="Serine-threonine/tyrosine-protein kinase catalytic" evidence="2">
    <location>
        <begin position="188"/>
        <end position="244"/>
    </location>
</feature>
<name>A0A2G8K8V4_STIJA</name>
<dbReference type="AlphaFoldDB" id="A0A2G8K8V4"/>
<dbReference type="InterPro" id="IPR050122">
    <property type="entry name" value="RTK"/>
</dbReference>
<dbReference type="InterPro" id="IPR011009">
    <property type="entry name" value="Kinase-like_dom_sf"/>
</dbReference>
<sequence>MCEEVYGIQNTVCKVSPWDPVCLVCPVYQKPDVTWFIAETRIAYGDLNLGKRKGVSVNNCHETNASLSVKSCDAENESSIRCQQGLEVLARFTLICKIDDKENDQGDPYDNHPKLTMYITVGVTISLAVGCTLAISVICSLRKHSNRRLLKPILNEQVLSGLPFEYWKAHMSVDGSIKMDCFAKKLSGKIPFAGISQEDIKAKVLDGFMLSRPYICPKDMFRIMVSCWQTNHTMRPSCSDILQTIRCEYEKLHEKHQNCDYSEIPE</sequence>
<keyword evidence="1" id="KW-1133">Transmembrane helix</keyword>
<feature type="transmembrane region" description="Helical" evidence="1">
    <location>
        <begin position="117"/>
        <end position="141"/>
    </location>
</feature>
<keyword evidence="4" id="KW-1185">Reference proteome</keyword>
<reference evidence="3 4" key="1">
    <citation type="journal article" date="2017" name="PLoS Biol.">
        <title>The sea cucumber genome provides insights into morphological evolution and visceral regeneration.</title>
        <authorList>
            <person name="Zhang X."/>
            <person name="Sun L."/>
            <person name="Yuan J."/>
            <person name="Sun Y."/>
            <person name="Gao Y."/>
            <person name="Zhang L."/>
            <person name="Li S."/>
            <person name="Dai H."/>
            <person name="Hamel J.F."/>
            <person name="Liu C."/>
            <person name="Yu Y."/>
            <person name="Liu S."/>
            <person name="Lin W."/>
            <person name="Guo K."/>
            <person name="Jin S."/>
            <person name="Xu P."/>
            <person name="Storey K.B."/>
            <person name="Huan P."/>
            <person name="Zhang T."/>
            <person name="Zhou Y."/>
            <person name="Zhang J."/>
            <person name="Lin C."/>
            <person name="Li X."/>
            <person name="Xing L."/>
            <person name="Huo D."/>
            <person name="Sun M."/>
            <person name="Wang L."/>
            <person name="Mercier A."/>
            <person name="Li F."/>
            <person name="Yang H."/>
            <person name="Xiang J."/>
        </authorList>
    </citation>
    <scope>NUCLEOTIDE SEQUENCE [LARGE SCALE GENOMIC DNA]</scope>
    <source>
        <strain evidence="3">Shaxun</strain>
        <tissue evidence="3">Muscle</tissue>
    </source>
</reference>
<dbReference type="GO" id="GO:0004714">
    <property type="term" value="F:transmembrane receptor protein tyrosine kinase activity"/>
    <property type="evidence" value="ECO:0007669"/>
    <property type="project" value="TreeGrafter"/>
</dbReference>
<dbReference type="SUPFAM" id="SSF56112">
    <property type="entry name" value="Protein kinase-like (PK-like)"/>
    <property type="match status" value="1"/>
</dbReference>
<dbReference type="EMBL" id="MRZV01000776">
    <property type="protein sequence ID" value="PIK44448.1"/>
    <property type="molecule type" value="Genomic_DNA"/>
</dbReference>
<comment type="caution">
    <text evidence="3">The sequence shown here is derived from an EMBL/GenBank/DDBJ whole genome shotgun (WGS) entry which is preliminary data.</text>
</comment>
<dbReference type="STRING" id="307972.A0A2G8K8V4"/>
<accession>A0A2G8K8V4</accession>
<gene>
    <name evidence="3" type="ORF">BSL78_18695</name>
</gene>
<evidence type="ECO:0000256" key="1">
    <source>
        <dbReference type="SAM" id="Phobius"/>
    </source>
</evidence>
<evidence type="ECO:0000259" key="2">
    <source>
        <dbReference type="Pfam" id="PF07714"/>
    </source>
</evidence>
<dbReference type="OrthoDB" id="3256376at2759"/>